<dbReference type="PIRSF" id="PIRSF000429">
    <property type="entry name" value="Ac-CoA_Ac_transf"/>
    <property type="match status" value="1"/>
</dbReference>
<dbReference type="HOGENOM" id="CLU_035425_2_1_4"/>
<proteinExistence type="predicted"/>
<dbReference type="Gene3D" id="3.40.47.10">
    <property type="match status" value="1"/>
</dbReference>
<gene>
    <name evidence="2" type="ORF">W822_06385</name>
</gene>
<evidence type="ECO:0000313" key="2">
    <source>
        <dbReference type="EMBL" id="ETF02487.1"/>
    </source>
</evidence>
<dbReference type="GO" id="GO:0003988">
    <property type="term" value="F:acetyl-CoA C-acyltransferase activity"/>
    <property type="evidence" value="ECO:0007669"/>
    <property type="project" value="UniProtKB-ARBA"/>
</dbReference>
<dbReference type="InterPro" id="IPR002155">
    <property type="entry name" value="Thiolase"/>
</dbReference>
<dbReference type="RefSeq" id="WP_024004263.1">
    <property type="nucleotide sequence ID" value="NZ_KI650979.1"/>
</dbReference>
<organism evidence="2 3">
    <name type="scientific">Advenella kashmirensis W13003</name>
    <dbReference type="NCBI Taxonomy" id="1424334"/>
    <lineage>
        <taxon>Bacteria</taxon>
        <taxon>Pseudomonadati</taxon>
        <taxon>Pseudomonadota</taxon>
        <taxon>Betaproteobacteria</taxon>
        <taxon>Burkholderiales</taxon>
        <taxon>Alcaligenaceae</taxon>
    </lineage>
</organism>
<dbReference type="PATRIC" id="fig|1424334.3.peg.1272"/>
<dbReference type="eggNOG" id="COG0183">
    <property type="taxonomic scope" value="Bacteria"/>
</dbReference>
<dbReference type="Pfam" id="PF22691">
    <property type="entry name" value="Thiolase_C_1"/>
    <property type="match status" value="1"/>
</dbReference>
<feature type="domain" description="Thiolase C-terminal" evidence="1">
    <location>
        <begin position="243"/>
        <end position="386"/>
    </location>
</feature>
<dbReference type="NCBIfam" id="NF004811">
    <property type="entry name" value="PRK06158.1"/>
    <property type="match status" value="1"/>
</dbReference>
<dbReference type="CDD" id="cd00829">
    <property type="entry name" value="SCP-x_thiolase"/>
    <property type="match status" value="1"/>
</dbReference>
<reference evidence="2 3" key="1">
    <citation type="journal article" date="2014" name="Genome Announc.">
        <title>Draft Genome Sequence of Advenella kashmirensis Strain W13003, a Polycyclic Aromatic Hydrocarbon-Degrading Bacterium.</title>
        <authorList>
            <person name="Wang X."/>
            <person name="Jin D."/>
            <person name="Zhou L."/>
            <person name="Wu L."/>
            <person name="An W."/>
            <person name="Zhao L."/>
        </authorList>
    </citation>
    <scope>NUCLEOTIDE SEQUENCE [LARGE SCALE GENOMIC DNA]</scope>
    <source>
        <strain evidence="2 3">W13003</strain>
    </source>
</reference>
<dbReference type="PANTHER" id="PTHR42870">
    <property type="entry name" value="ACETYL-COA C-ACETYLTRANSFERASE"/>
    <property type="match status" value="1"/>
</dbReference>
<evidence type="ECO:0000259" key="1">
    <source>
        <dbReference type="Pfam" id="PF22691"/>
    </source>
</evidence>
<comment type="caution">
    <text evidence="2">The sequence shown here is derived from an EMBL/GenBank/DDBJ whole genome shotgun (WGS) entry which is preliminary data.</text>
</comment>
<protein>
    <submittedName>
        <fullName evidence="2">Thiolase</fullName>
    </submittedName>
</protein>
<dbReference type="PANTHER" id="PTHR42870:SF1">
    <property type="entry name" value="NON-SPECIFIC LIPID-TRANSFER PROTEIN-LIKE 2"/>
    <property type="match status" value="1"/>
</dbReference>
<dbReference type="AlphaFoldDB" id="V8QS79"/>
<dbReference type="Proteomes" id="UP000018733">
    <property type="component" value="Unassembled WGS sequence"/>
</dbReference>
<dbReference type="InterPro" id="IPR055140">
    <property type="entry name" value="Thiolase_C_2"/>
</dbReference>
<evidence type="ECO:0000313" key="3">
    <source>
        <dbReference type="Proteomes" id="UP000018733"/>
    </source>
</evidence>
<accession>V8QS79</accession>
<sequence length="390" mass="41422">MSLKQLRGAVAIVGVGQAGCGEAKGRTEMEILAEASHKAVADAGLRMSDIDGLATASSSSAMWPLSVVEYLGLNPRFVDSTMIGGSSFVSHTMPALLALASGQCDAVLVCYGSTQRTAVMNRSEIKRARRQLEPHPFEEVYEPLQPLTSYALAARRYMHQYGATRRDLAEVAVAARKWAQLNPEAFRRDPLSIDDVLNARMVSDPLSVLDSCLVTDGAGAFVMVRADRARDLPQKPAYILGSATATWNKQISAMPDLTVTAARDSGARAFEMAGVTPADVDVAELYDAFTINTLLFLEDLGFCKKGEAAAFVRDGGIAPGGRLPVNTNGGGLSCVHPGMYGAFIMIEAVRQLRGQCGERQIDNARIALVHGNGGTLSSQATAVLGTQATL</sequence>
<keyword evidence="3" id="KW-1185">Reference proteome</keyword>
<name>V8QS79_9BURK</name>
<dbReference type="InterPro" id="IPR016039">
    <property type="entry name" value="Thiolase-like"/>
</dbReference>
<dbReference type="EMBL" id="AYXT01000009">
    <property type="protein sequence ID" value="ETF02487.1"/>
    <property type="molecule type" value="Genomic_DNA"/>
</dbReference>
<dbReference type="SUPFAM" id="SSF53901">
    <property type="entry name" value="Thiolase-like"/>
    <property type="match status" value="2"/>
</dbReference>
<dbReference type="STRING" id="1424334.W822_06385"/>
<dbReference type="OrthoDB" id="9790314at2"/>